<feature type="region of interest" description="Disordered" evidence="1">
    <location>
        <begin position="1"/>
        <end position="34"/>
    </location>
</feature>
<dbReference type="Gene3D" id="3.30.1310.10">
    <property type="entry name" value="Nucleoid-associated protein YbaB-like domain"/>
    <property type="match status" value="1"/>
</dbReference>
<evidence type="ECO:0000313" key="2">
    <source>
        <dbReference type="EMBL" id="SFB55730.1"/>
    </source>
</evidence>
<feature type="compositionally biased region" description="Acidic residues" evidence="1">
    <location>
        <begin position="9"/>
        <end position="20"/>
    </location>
</feature>
<sequence length="237" mass="25562">MDDRRWGFEEAEDWEYDESESQSSPVAEPDETLVGQDADQVVQVVVSPEATVIAVRLSPQWHQVVDSRQLHVSVLSAANAATTKALARSVEQTDRTAPAVPLQEVTEDESALTTQDVERLLDAVDAELGRFTARLSAIVDQPVQVRSSGGHVQGSAQRGHVLTLDIDGAWSGRARHTEIETELVEVLRGLHEASTPGDMAAGPSGNAISELMVLAADPQRLLRRLGMPAATDSNGER</sequence>
<accession>A0A1I1C4L6</accession>
<dbReference type="AlphaFoldDB" id="A0A1I1C4L6"/>
<dbReference type="OrthoDB" id="3697557at2"/>
<dbReference type="Proteomes" id="UP000243799">
    <property type="component" value="Unassembled WGS sequence"/>
</dbReference>
<name>A0A1I1C4L6_9PSEU</name>
<dbReference type="EMBL" id="FOKG01000019">
    <property type="protein sequence ID" value="SFB55730.1"/>
    <property type="molecule type" value="Genomic_DNA"/>
</dbReference>
<evidence type="ECO:0008006" key="4">
    <source>
        <dbReference type="Google" id="ProtNLM"/>
    </source>
</evidence>
<organism evidence="2 3">
    <name type="scientific">Amycolatopsis marina</name>
    <dbReference type="NCBI Taxonomy" id="490629"/>
    <lineage>
        <taxon>Bacteria</taxon>
        <taxon>Bacillati</taxon>
        <taxon>Actinomycetota</taxon>
        <taxon>Actinomycetes</taxon>
        <taxon>Pseudonocardiales</taxon>
        <taxon>Pseudonocardiaceae</taxon>
        <taxon>Amycolatopsis</taxon>
    </lineage>
</organism>
<dbReference type="STRING" id="490629.SAMN05216266_11945"/>
<keyword evidence="3" id="KW-1185">Reference proteome</keyword>
<evidence type="ECO:0000256" key="1">
    <source>
        <dbReference type="SAM" id="MobiDB-lite"/>
    </source>
</evidence>
<gene>
    <name evidence="2" type="ORF">SAMN05216266_11945</name>
</gene>
<evidence type="ECO:0000313" key="3">
    <source>
        <dbReference type="Proteomes" id="UP000243799"/>
    </source>
</evidence>
<reference evidence="3" key="1">
    <citation type="submission" date="2016-10" db="EMBL/GenBank/DDBJ databases">
        <authorList>
            <person name="Varghese N."/>
            <person name="Submissions S."/>
        </authorList>
    </citation>
    <scope>NUCLEOTIDE SEQUENCE [LARGE SCALE GENOMIC DNA]</scope>
    <source>
        <strain evidence="3">CGMCC 4.3568</strain>
    </source>
</reference>
<dbReference type="InterPro" id="IPR036894">
    <property type="entry name" value="YbaB-like_sf"/>
</dbReference>
<protein>
    <recommendedName>
        <fullName evidence="4">YbaB/EbfC DNA-binding family protein</fullName>
    </recommendedName>
</protein>
<proteinExistence type="predicted"/>